<keyword evidence="1" id="KW-0175">Coiled coil</keyword>
<feature type="compositionally biased region" description="Basic residues" evidence="2">
    <location>
        <begin position="300"/>
        <end position="312"/>
    </location>
</feature>
<evidence type="ECO:0000256" key="2">
    <source>
        <dbReference type="SAM" id="MobiDB-lite"/>
    </source>
</evidence>
<evidence type="ECO:0000313" key="3">
    <source>
        <dbReference type="EMBL" id="KPA73652.1"/>
    </source>
</evidence>
<dbReference type="OMA" id="HATMRTQ"/>
<keyword evidence="4" id="KW-1185">Reference proteome</keyword>
<feature type="compositionally biased region" description="Low complexity" evidence="2">
    <location>
        <begin position="51"/>
        <end position="64"/>
    </location>
</feature>
<reference evidence="3 4" key="1">
    <citation type="submission" date="2015-07" db="EMBL/GenBank/DDBJ databases">
        <title>High-quality genome of monoxenous trypanosomatid Leptomonas pyrrhocoris.</title>
        <authorList>
            <person name="Flegontov P."/>
            <person name="Butenko A."/>
            <person name="Firsov S."/>
            <person name="Vlcek C."/>
            <person name="Logacheva M.D."/>
            <person name="Field M."/>
            <person name="Filatov D."/>
            <person name="Flegontova O."/>
            <person name="Gerasimov E."/>
            <person name="Jackson A.P."/>
            <person name="Kelly S."/>
            <person name="Opperdoes F."/>
            <person name="O'Reilly A."/>
            <person name="Votypka J."/>
            <person name="Yurchenko V."/>
            <person name="Lukes J."/>
        </authorList>
    </citation>
    <scope>NUCLEOTIDE SEQUENCE [LARGE SCALE GENOMIC DNA]</scope>
    <source>
        <strain evidence="3">H10</strain>
    </source>
</reference>
<protein>
    <submittedName>
        <fullName evidence="3">Uncharacterized protein</fullName>
    </submittedName>
</protein>
<evidence type="ECO:0000256" key="1">
    <source>
        <dbReference type="SAM" id="Coils"/>
    </source>
</evidence>
<feature type="region of interest" description="Disordered" evidence="2">
    <location>
        <begin position="230"/>
        <end position="315"/>
    </location>
</feature>
<organism evidence="3 4">
    <name type="scientific">Leptomonas pyrrhocoris</name>
    <name type="common">Firebug parasite</name>
    <dbReference type="NCBI Taxonomy" id="157538"/>
    <lineage>
        <taxon>Eukaryota</taxon>
        <taxon>Discoba</taxon>
        <taxon>Euglenozoa</taxon>
        <taxon>Kinetoplastea</taxon>
        <taxon>Metakinetoplastina</taxon>
        <taxon>Trypanosomatida</taxon>
        <taxon>Trypanosomatidae</taxon>
        <taxon>Leishmaniinae</taxon>
        <taxon>Leptomonas</taxon>
    </lineage>
</organism>
<feature type="region of interest" description="Disordered" evidence="2">
    <location>
        <begin position="49"/>
        <end position="80"/>
    </location>
</feature>
<comment type="caution">
    <text evidence="3">The sequence shown here is derived from an EMBL/GenBank/DDBJ whole genome shotgun (WGS) entry which is preliminary data.</text>
</comment>
<dbReference type="Proteomes" id="UP000037923">
    <property type="component" value="Unassembled WGS sequence"/>
</dbReference>
<feature type="compositionally biased region" description="Polar residues" evidence="2">
    <location>
        <begin position="285"/>
        <end position="297"/>
    </location>
</feature>
<dbReference type="OrthoDB" id="264387at2759"/>
<evidence type="ECO:0000313" key="4">
    <source>
        <dbReference type="Proteomes" id="UP000037923"/>
    </source>
</evidence>
<feature type="region of interest" description="Disordered" evidence="2">
    <location>
        <begin position="330"/>
        <end position="385"/>
    </location>
</feature>
<sequence length="385" mass="41554">MSARNTGIPRVARTVANGEGDWAEVPYAVRDAIVLALTQSSVAPLRRLKESASGAGPGAVSSAAFTPSHPPQPSPSADLSVLTEGNVQSSIRSFEDAAWVRDEAVRSFAEFHNTVEALHAAMRTQLRPVWRTAMQLRPDILADVRDRLRLNRADLIPDGVAIPPATAQHIAQQERILDEVEDTLQQLRNTSVRLAAHFLSDEEKISMGANPAYLRAPDIDRVVVESSGQSCTQRLSPAPAALSTPATPSAKDSASHRRASQSNTRAHQEEGLVSSKMSRRAHGGRSTTAGTPSPSSHSRSEKHHGGHEHRRASAASAAINDPLLAELRKQYQHRQEELESHHRQRRSGTSPEGPRVAWPQVGSVASSRSSRASSTRSGNECLSNS</sequence>
<accession>A0A0N0VCR8</accession>
<feature type="compositionally biased region" description="Basic and acidic residues" evidence="2">
    <location>
        <begin position="330"/>
        <end position="341"/>
    </location>
</feature>
<dbReference type="AlphaFoldDB" id="A0A0N0VCR8"/>
<name>A0A0N0VCR8_LEPPY</name>
<gene>
    <name evidence="3" type="ORF">ABB37_09594</name>
</gene>
<dbReference type="GeneID" id="26909877"/>
<proteinExistence type="predicted"/>
<dbReference type="VEuPathDB" id="TriTrypDB:LpyrH10_33_0020"/>
<dbReference type="RefSeq" id="XP_015652091.1">
    <property type="nucleotide sequence ID" value="XM_015809155.1"/>
</dbReference>
<feature type="coiled-coil region" evidence="1">
    <location>
        <begin position="170"/>
        <end position="197"/>
    </location>
</feature>
<feature type="compositionally biased region" description="Low complexity" evidence="2">
    <location>
        <begin position="235"/>
        <end position="250"/>
    </location>
</feature>
<dbReference type="EMBL" id="LGTL01000033">
    <property type="protein sequence ID" value="KPA73652.1"/>
    <property type="molecule type" value="Genomic_DNA"/>
</dbReference>
<feature type="compositionally biased region" description="Low complexity" evidence="2">
    <location>
        <begin position="361"/>
        <end position="378"/>
    </location>
</feature>